<dbReference type="PANTHER" id="PTHR21505:SF8">
    <property type="entry name" value="DPT-YFP REPRESSOR BY OVEREXPRESSION, ISOFORM D-RELATED"/>
    <property type="match status" value="1"/>
</dbReference>
<evidence type="ECO:0000313" key="4">
    <source>
        <dbReference type="Proteomes" id="UP000499080"/>
    </source>
</evidence>
<feature type="domain" description="MADF" evidence="2">
    <location>
        <begin position="10"/>
        <end position="108"/>
    </location>
</feature>
<dbReference type="PANTHER" id="PTHR21505">
    <property type="entry name" value="MADF DOMAIN-CONTAINING PROTEIN-RELATED"/>
    <property type="match status" value="1"/>
</dbReference>
<evidence type="ECO:0000259" key="2">
    <source>
        <dbReference type="PROSITE" id="PS51029"/>
    </source>
</evidence>
<dbReference type="AlphaFoldDB" id="A0A4Y2EAY0"/>
<dbReference type="Pfam" id="PF10545">
    <property type="entry name" value="MADF_DNA_bdg"/>
    <property type="match status" value="1"/>
</dbReference>
<dbReference type="PROSITE" id="PS51029">
    <property type="entry name" value="MADF"/>
    <property type="match status" value="1"/>
</dbReference>
<evidence type="ECO:0000313" key="3">
    <source>
        <dbReference type="EMBL" id="GBM25917.1"/>
    </source>
</evidence>
<evidence type="ECO:0000256" key="1">
    <source>
        <dbReference type="SAM" id="MobiDB-lite"/>
    </source>
</evidence>
<dbReference type="Proteomes" id="UP000499080">
    <property type="component" value="Unassembled WGS sequence"/>
</dbReference>
<feature type="region of interest" description="Disordered" evidence="1">
    <location>
        <begin position="156"/>
        <end position="195"/>
    </location>
</feature>
<dbReference type="InterPro" id="IPR006578">
    <property type="entry name" value="MADF-dom"/>
</dbReference>
<organism evidence="3 4">
    <name type="scientific">Araneus ventricosus</name>
    <name type="common">Orbweaver spider</name>
    <name type="synonym">Epeira ventricosa</name>
    <dbReference type="NCBI Taxonomy" id="182803"/>
    <lineage>
        <taxon>Eukaryota</taxon>
        <taxon>Metazoa</taxon>
        <taxon>Ecdysozoa</taxon>
        <taxon>Arthropoda</taxon>
        <taxon>Chelicerata</taxon>
        <taxon>Arachnida</taxon>
        <taxon>Araneae</taxon>
        <taxon>Araneomorphae</taxon>
        <taxon>Entelegynae</taxon>
        <taxon>Araneoidea</taxon>
        <taxon>Araneidae</taxon>
        <taxon>Araneus</taxon>
    </lineage>
</organism>
<gene>
    <name evidence="3" type="ORF">AVEN_94361_1</name>
</gene>
<keyword evidence="4" id="KW-1185">Reference proteome</keyword>
<comment type="caution">
    <text evidence="3">The sequence shown here is derived from an EMBL/GenBank/DDBJ whole genome shotgun (WGS) entry which is preliminary data.</text>
</comment>
<protein>
    <recommendedName>
        <fullName evidence="2">MADF domain-containing protein</fullName>
    </recommendedName>
</protein>
<proteinExistence type="predicted"/>
<name>A0A4Y2EAY0_ARAVE</name>
<reference evidence="3 4" key="1">
    <citation type="journal article" date="2019" name="Sci. Rep.">
        <title>Orb-weaving spider Araneus ventricosus genome elucidates the spidroin gene catalogue.</title>
        <authorList>
            <person name="Kono N."/>
            <person name="Nakamura H."/>
            <person name="Ohtoshi R."/>
            <person name="Moran D.A.P."/>
            <person name="Shinohara A."/>
            <person name="Yoshida Y."/>
            <person name="Fujiwara M."/>
            <person name="Mori M."/>
            <person name="Tomita M."/>
            <person name="Arakawa K."/>
        </authorList>
    </citation>
    <scope>NUCLEOTIDE SEQUENCE [LARGE SCALE GENOMIC DNA]</scope>
</reference>
<accession>A0A4Y2EAY0</accession>
<dbReference type="SMART" id="SM00595">
    <property type="entry name" value="MADF"/>
    <property type="match status" value="1"/>
</dbReference>
<dbReference type="EMBL" id="BGPR01000549">
    <property type="protein sequence ID" value="GBM25917.1"/>
    <property type="molecule type" value="Genomic_DNA"/>
</dbReference>
<dbReference type="OrthoDB" id="6422768at2759"/>
<sequence>MSSYRQFIIDVIELYKQLPCLWKKASPDYFDKNKRDMAMEQLIELFKTKYVNADKDLVQKKITSIRGSYRKEYNKVKASLKSGASTNKVHIPKLWYYNLLTFLEDQNIENTSGTMESVFDNMPFGFDEDCEEDSSESTNVLMGQKVVQENIYCEEDSNESAGVPSASSSDARLLQDSSEARITPQRFKRPRQRSKADEVLEKIARKMDQSLENQSAIRQKHDSFGEYVAEKLRSLQPNMAIYCQKIINDAMFFAETGNLNISSKIVTSMSNSTHTNSVKSEYLSDVE</sequence>